<dbReference type="EMBL" id="PKPP01003127">
    <property type="protein sequence ID" value="PWA71147.1"/>
    <property type="molecule type" value="Genomic_DNA"/>
</dbReference>
<dbReference type="Proteomes" id="UP000245207">
    <property type="component" value="Unassembled WGS sequence"/>
</dbReference>
<feature type="compositionally biased region" description="Basic and acidic residues" evidence="1">
    <location>
        <begin position="1"/>
        <end position="20"/>
    </location>
</feature>
<evidence type="ECO:0000313" key="3">
    <source>
        <dbReference type="Proteomes" id="UP000245207"/>
    </source>
</evidence>
<protein>
    <recommendedName>
        <fullName evidence="4">Ulp1 protease family, C-terminal catalytic domain-containing protein</fullName>
    </recommendedName>
</protein>
<evidence type="ECO:0000256" key="1">
    <source>
        <dbReference type="SAM" id="MobiDB-lite"/>
    </source>
</evidence>
<dbReference type="OrthoDB" id="1636071at2759"/>
<proteinExistence type="predicted"/>
<feature type="region of interest" description="Disordered" evidence="1">
    <location>
        <begin position="1"/>
        <end position="31"/>
    </location>
</feature>
<sequence length="250" mass="28707">MKETGVKRIEFSPQDEDKPKMIRPISCAPPAPEEKVTLNEVNINEAEDDDVTMPLNSFNTIAKKLKVPETGENITEGEEGLENIREKRKVKPSESLKSPYCQRVVVMKNKVHDNEKKVADTIFAARGDLDDVLFHSYFVDGQRIHFESFKEGNEISAGVIDMWAYVLNQSERKRSTGSLKTLFCHTSIITADMEARSVNSKVNMTKFVDDMTNLLFISIYPFIREINLMIFPMMLVDEHYYLVCFNLREP</sequence>
<dbReference type="AlphaFoldDB" id="A0A2U1NCD4"/>
<keyword evidence="3" id="KW-1185">Reference proteome</keyword>
<organism evidence="2 3">
    <name type="scientific">Artemisia annua</name>
    <name type="common">Sweet wormwood</name>
    <dbReference type="NCBI Taxonomy" id="35608"/>
    <lineage>
        <taxon>Eukaryota</taxon>
        <taxon>Viridiplantae</taxon>
        <taxon>Streptophyta</taxon>
        <taxon>Embryophyta</taxon>
        <taxon>Tracheophyta</taxon>
        <taxon>Spermatophyta</taxon>
        <taxon>Magnoliopsida</taxon>
        <taxon>eudicotyledons</taxon>
        <taxon>Gunneridae</taxon>
        <taxon>Pentapetalae</taxon>
        <taxon>asterids</taxon>
        <taxon>campanulids</taxon>
        <taxon>Asterales</taxon>
        <taxon>Asteraceae</taxon>
        <taxon>Asteroideae</taxon>
        <taxon>Anthemideae</taxon>
        <taxon>Artemisiinae</taxon>
        <taxon>Artemisia</taxon>
    </lineage>
</organism>
<evidence type="ECO:0008006" key="4">
    <source>
        <dbReference type="Google" id="ProtNLM"/>
    </source>
</evidence>
<dbReference type="Gene3D" id="3.40.395.10">
    <property type="entry name" value="Adenoviral Proteinase, Chain A"/>
    <property type="match status" value="1"/>
</dbReference>
<evidence type="ECO:0000313" key="2">
    <source>
        <dbReference type="EMBL" id="PWA71147.1"/>
    </source>
</evidence>
<accession>A0A2U1NCD4</accession>
<name>A0A2U1NCD4_ARTAN</name>
<reference evidence="2 3" key="1">
    <citation type="journal article" date="2018" name="Mol. Plant">
        <title>The genome of Artemisia annua provides insight into the evolution of Asteraceae family and artemisinin biosynthesis.</title>
        <authorList>
            <person name="Shen Q."/>
            <person name="Zhang L."/>
            <person name="Liao Z."/>
            <person name="Wang S."/>
            <person name="Yan T."/>
            <person name="Shi P."/>
            <person name="Liu M."/>
            <person name="Fu X."/>
            <person name="Pan Q."/>
            <person name="Wang Y."/>
            <person name="Lv Z."/>
            <person name="Lu X."/>
            <person name="Zhang F."/>
            <person name="Jiang W."/>
            <person name="Ma Y."/>
            <person name="Chen M."/>
            <person name="Hao X."/>
            <person name="Li L."/>
            <person name="Tang Y."/>
            <person name="Lv G."/>
            <person name="Zhou Y."/>
            <person name="Sun X."/>
            <person name="Brodelius P.E."/>
            <person name="Rose J.K.C."/>
            <person name="Tang K."/>
        </authorList>
    </citation>
    <scope>NUCLEOTIDE SEQUENCE [LARGE SCALE GENOMIC DNA]</scope>
    <source>
        <strain evidence="3">cv. Huhao1</strain>
        <tissue evidence="2">Leaf</tissue>
    </source>
</reference>
<comment type="caution">
    <text evidence="2">The sequence shown here is derived from an EMBL/GenBank/DDBJ whole genome shotgun (WGS) entry which is preliminary data.</text>
</comment>
<gene>
    <name evidence="2" type="ORF">CTI12_AA283360</name>
</gene>